<keyword evidence="2" id="KW-1185">Reference proteome</keyword>
<dbReference type="SUPFAM" id="SSF50814">
    <property type="entry name" value="Lipocalins"/>
    <property type="match status" value="1"/>
</dbReference>
<dbReference type="GO" id="GO:0008289">
    <property type="term" value="F:lipid binding"/>
    <property type="evidence" value="ECO:0007669"/>
    <property type="project" value="UniProtKB-KW"/>
</dbReference>
<evidence type="ECO:0000313" key="2">
    <source>
        <dbReference type="Proteomes" id="UP001233172"/>
    </source>
</evidence>
<dbReference type="Proteomes" id="UP001233172">
    <property type="component" value="Unassembled WGS sequence"/>
</dbReference>
<dbReference type="InterPro" id="IPR012674">
    <property type="entry name" value="Calycin"/>
</dbReference>
<organism evidence="1 2">
    <name type="scientific">Biomphalaria pfeifferi</name>
    <name type="common">Bloodfluke planorb</name>
    <name type="synonym">Freshwater snail</name>
    <dbReference type="NCBI Taxonomy" id="112525"/>
    <lineage>
        <taxon>Eukaryota</taxon>
        <taxon>Metazoa</taxon>
        <taxon>Spiralia</taxon>
        <taxon>Lophotrochozoa</taxon>
        <taxon>Mollusca</taxon>
        <taxon>Gastropoda</taxon>
        <taxon>Heterobranchia</taxon>
        <taxon>Euthyneura</taxon>
        <taxon>Panpulmonata</taxon>
        <taxon>Hygrophila</taxon>
        <taxon>Lymnaeoidea</taxon>
        <taxon>Planorbidae</taxon>
        <taxon>Biomphalaria</taxon>
    </lineage>
</organism>
<dbReference type="AlphaFoldDB" id="A0AAD8BT52"/>
<accession>A0AAD8BT52</accession>
<sequence>MAQAFAGVWKIQKIEGAEEYFNAIGHAEMAKDIANITEVEVQVVGKTVTTISKFEGKDNKVDIVVLDDTTEKEGPDGVKIVSKAYMDGATFRQEGSAGNDNWKVTRYIQDGASISEIIAKGTTLKITMVKA</sequence>
<gene>
    <name evidence="1" type="ORF">Bpfe_011124</name>
</gene>
<comment type="caution">
    <text evidence="1">The sequence shown here is derived from an EMBL/GenBank/DDBJ whole genome shotgun (WGS) entry which is preliminary data.</text>
</comment>
<evidence type="ECO:0008006" key="3">
    <source>
        <dbReference type="Google" id="ProtNLM"/>
    </source>
</evidence>
<dbReference type="EMBL" id="JASAOG010000042">
    <property type="protein sequence ID" value="KAK0059355.1"/>
    <property type="molecule type" value="Genomic_DNA"/>
</dbReference>
<protein>
    <recommendedName>
        <fullName evidence="3">Cytosolic fatty-acid binding proteins domain-containing protein</fullName>
    </recommendedName>
</protein>
<reference evidence="1" key="1">
    <citation type="journal article" date="2023" name="PLoS Negl. Trop. Dis.">
        <title>A genome sequence for Biomphalaria pfeifferi, the major vector snail for the human-infecting parasite Schistosoma mansoni.</title>
        <authorList>
            <person name="Bu L."/>
            <person name="Lu L."/>
            <person name="Laidemitt M.R."/>
            <person name="Zhang S.M."/>
            <person name="Mutuku M."/>
            <person name="Mkoji G."/>
            <person name="Steinauer M."/>
            <person name="Loker E.S."/>
        </authorList>
    </citation>
    <scope>NUCLEOTIDE SEQUENCE</scope>
    <source>
        <strain evidence="1">KasaAsao</strain>
    </source>
</reference>
<name>A0AAD8BT52_BIOPF</name>
<proteinExistence type="predicted"/>
<evidence type="ECO:0000313" key="1">
    <source>
        <dbReference type="EMBL" id="KAK0059355.1"/>
    </source>
</evidence>
<dbReference type="Gene3D" id="2.40.128.20">
    <property type="match status" value="1"/>
</dbReference>
<reference evidence="1" key="2">
    <citation type="submission" date="2023-04" db="EMBL/GenBank/DDBJ databases">
        <authorList>
            <person name="Bu L."/>
            <person name="Lu L."/>
            <person name="Laidemitt M.R."/>
            <person name="Zhang S.M."/>
            <person name="Mutuku M."/>
            <person name="Mkoji G."/>
            <person name="Steinauer M."/>
            <person name="Loker E.S."/>
        </authorList>
    </citation>
    <scope>NUCLEOTIDE SEQUENCE</scope>
    <source>
        <strain evidence="1">KasaAsao</strain>
        <tissue evidence="1">Whole Snail</tissue>
    </source>
</reference>